<gene>
    <name evidence="3" type="ORF">OEZ85_009013</name>
</gene>
<feature type="region of interest" description="Disordered" evidence="1">
    <location>
        <begin position="387"/>
        <end position="447"/>
    </location>
</feature>
<dbReference type="EMBL" id="CP126208">
    <property type="protein sequence ID" value="WIA09624.1"/>
    <property type="molecule type" value="Genomic_DNA"/>
</dbReference>
<dbReference type="Gene3D" id="3.30.450.200">
    <property type="match status" value="1"/>
</dbReference>
<accession>A0ABY8TKH6</accession>
<name>A0ABY8TKH6_TETOB</name>
<sequence>MWFKLVVVGLKAAPKPAAEVFCKYSSCEHQFHVNDEALAAFCLPLGPESQTLKDRMAHEEYNFTLTQGDGARVQGFCRRFLPPAPRLGSKLRYPQVLCLVCEASWSTLFFKVLEVAEQLLRQGDLLLDMGRNKQLPLSSYAGQFLDSLSAALAQTPALGSVIRVKLPTVPTPLSVSPPKRIGAGVGDEPLHSDEVLELQVPPDCGNGVSNAGVSLARLLWHVPVPAMLTLIASLLLERRVLLVGQSRDTVSAAVCAASALLYPFTWHHIYLPLLPRSFKDYLTAPMPFLIGMPAQLLPSLKGIPMDEVTMIDLDLGRCEPASGSPRDDAALLPWREQLEGALHAAFGLLRSPTEQESNKLITSIMQGYFLKLLGGYRSHIYADGSGPAAAVPHSSADPLMSPRSTRSPRTTGSYNQQQQGRPGSAPSSARSDGGSGRHTPSSSMGQDDALKGDGFWFDHSGMVAVHRRNERARAFLSLLRQSQLYEVFITERLQMAASCPGGPEASGDPFEELVNAYLDNRSKRLAARLGSGMRSSISRFTAFVKKHRRSESHQHLSGYLNGGSSSSAAGGFGGGSSGMGSGFGGGLSGLADSPEVQRLKQLAAAFASAAVGAGQMRRNLTEGSNLADLATSGSSLAQPAAAAVRGHRHAISSMDSLADHISTTLDPSAFFDDEDDLEDEAEEAAAAAAAASGSLSAGLLEDNTLAQHLEELLHARTASAAFSAAGGASKMGSAFGSCLDVLADSSSGSASVCGGQQGGAAAACRGSGAGDDGLAQLETLMQGHLLD</sequence>
<reference evidence="3 4" key="1">
    <citation type="submission" date="2023-05" db="EMBL/GenBank/DDBJ databases">
        <title>A 100% complete, gapless, phased diploid assembly of the Scenedesmus obliquus UTEX 3031 genome.</title>
        <authorList>
            <person name="Biondi T.C."/>
            <person name="Hanschen E.R."/>
            <person name="Kwon T."/>
            <person name="Eng W."/>
            <person name="Kruse C.P.S."/>
            <person name="Koehler S.I."/>
            <person name="Kunde Y."/>
            <person name="Gleasner C.D."/>
            <person name="You Mak K.T."/>
            <person name="Polle J."/>
            <person name="Hovde B.T."/>
            <person name="Starkenburg S.R."/>
        </authorList>
    </citation>
    <scope>NUCLEOTIDE SEQUENCE [LARGE SCALE GENOMIC DNA]</scope>
    <source>
        <strain evidence="3 4">DOE0152z</strain>
    </source>
</reference>
<evidence type="ECO:0000256" key="1">
    <source>
        <dbReference type="SAM" id="MobiDB-lite"/>
    </source>
</evidence>
<protein>
    <recommendedName>
        <fullName evidence="2">UDENN domain-containing protein</fullName>
    </recommendedName>
</protein>
<dbReference type="Proteomes" id="UP001244341">
    <property type="component" value="Chromosome 1b"/>
</dbReference>
<evidence type="ECO:0000259" key="2">
    <source>
        <dbReference type="PROSITE" id="PS50211"/>
    </source>
</evidence>
<dbReference type="InterPro" id="IPR043153">
    <property type="entry name" value="DENN_C"/>
</dbReference>
<feature type="domain" description="UDENN" evidence="2">
    <location>
        <begin position="3"/>
        <end position="433"/>
    </location>
</feature>
<evidence type="ECO:0000313" key="3">
    <source>
        <dbReference type="EMBL" id="WIA09624.1"/>
    </source>
</evidence>
<dbReference type="PANTHER" id="PTHR13196">
    <property type="entry name" value="DENN DOMAIN-CONTAINING"/>
    <property type="match status" value="1"/>
</dbReference>
<feature type="compositionally biased region" description="Polar residues" evidence="1">
    <location>
        <begin position="402"/>
        <end position="430"/>
    </location>
</feature>
<dbReference type="Gene3D" id="3.40.50.11500">
    <property type="match status" value="1"/>
</dbReference>
<dbReference type="PANTHER" id="PTHR13196:SF14">
    <property type="entry name" value="UDENN DOMAIN-CONTAINING PROTEIN"/>
    <property type="match status" value="1"/>
</dbReference>
<dbReference type="PROSITE" id="PS50211">
    <property type="entry name" value="DENN"/>
    <property type="match status" value="1"/>
</dbReference>
<dbReference type="InterPro" id="IPR001194">
    <property type="entry name" value="cDENN_dom"/>
</dbReference>
<dbReference type="InterPro" id="IPR040032">
    <property type="entry name" value="DENND1A/B/C"/>
</dbReference>
<organism evidence="3 4">
    <name type="scientific">Tetradesmus obliquus</name>
    <name type="common">Green alga</name>
    <name type="synonym">Acutodesmus obliquus</name>
    <dbReference type="NCBI Taxonomy" id="3088"/>
    <lineage>
        <taxon>Eukaryota</taxon>
        <taxon>Viridiplantae</taxon>
        <taxon>Chlorophyta</taxon>
        <taxon>core chlorophytes</taxon>
        <taxon>Chlorophyceae</taxon>
        <taxon>CS clade</taxon>
        <taxon>Sphaeropleales</taxon>
        <taxon>Scenedesmaceae</taxon>
        <taxon>Tetradesmus</taxon>
    </lineage>
</organism>
<proteinExistence type="predicted"/>
<keyword evidence="4" id="KW-1185">Reference proteome</keyword>
<evidence type="ECO:0000313" key="4">
    <source>
        <dbReference type="Proteomes" id="UP001244341"/>
    </source>
</evidence>
<dbReference type="Pfam" id="PF02141">
    <property type="entry name" value="DENN"/>
    <property type="match status" value="1"/>
</dbReference>
<dbReference type="SMART" id="SM00799">
    <property type="entry name" value="DENN"/>
    <property type="match status" value="1"/>
</dbReference>
<dbReference type="InterPro" id="IPR037516">
    <property type="entry name" value="Tripartite_DENN"/>
</dbReference>